<proteinExistence type="inferred from homology"/>
<protein>
    <submittedName>
        <fullName evidence="9">Methyl-accepting chemotaxis protein</fullName>
    </submittedName>
</protein>
<keyword evidence="5" id="KW-1133">Transmembrane helix</keyword>
<evidence type="ECO:0000256" key="6">
    <source>
        <dbReference type="SAM" id="SignalP"/>
    </source>
</evidence>
<keyword evidence="6" id="KW-0732">Signal</keyword>
<name>A0A559SV07_9HYPH</name>
<dbReference type="Proteomes" id="UP000319824">
    <property type="component" value="Unassembled WGS sequence"/>
</dbReference>
<evidence type="ECO:0000313" key="9">
    <source>
        <dbReference type="EMBL" id="TVZ66184.1"/>
    </source>
</evidence>
<dbReference type="InterPro" id="IPR003660">
    <property type="entry name" value="HAMP_dom"/>
</dbReference>
<evidence type="ECO:0000259" key="7">
    <source>
        <dbReference type="PROSITE" id="PS50111"/>
    </source>
</evidence>
<dbReference type="Pfam" id="PF00015">
    <property type="entry name" value="MCPsignal"/>
    <property type="match status" value="1"/>
</dbReference>
<feature type="transmembrane region" description="Helical" evidence="5">
    <location>
        <begin position="194"/>
        <end position="215"/>
    </location>
</feature>
<dbReference type="GO" id="GO:0004888">
    <property type="term" value="F:transmembrane signaling receptor activity"/>
    <property type="evidence" value="ECO:0007669"/>
    <property type="project" value="InterPro"/>
</dbReference>
<feature type="chain" id="PRO_5021994361" evidence="6">
    <location>
        <begin position="25"/>
        <end position="608"/>
    </location>
</feature>
<dbReference type="FunFam" id="1.10.287.950:FF:000001">
    <property type="entry name" value="Methyl-accepting chemotaxis sensory transducer"/>
    <property type="match status" value="1"/>
</dbReference>
<evidence type="ECO:0000256" key="4">
    <source>
        <dbReference type="PROSITE-ProRule" id="PRU00284"/>
    </source>
</evidence>
<dbReference type="SUPFAM" id="SSF58104">
    <property type="entry name" value="Methyl-accepting chemotaxis protein (MCP) signaling domain"/>
    <property type="match status" value="1"/>
</dbReference>
<dbReference type="PANTHER" id="PTHR43531">
    <property type="entry name" value="PROTEIN ICFG"/>
    <property type="match status" value="1"/>
</dbReference>
<dbReference type="SUPFAM" id="SSF158472">
    <property type="entry name" value="HAMP domain-like"/>
    <property type="match status" value="1"/>
</dbReference>
<organism evidence="9 10">
    <name type="scientific">Rhizobium mongolense USDA 1844</name>
    <dbReference type="NCBI Taxonomy" id="1079460"/>
    <lineage>
        <taxon>Bacteria</taxon>
        <taxon>Pseudomonadati</taxon>
        <taxon>Pseudomonadota</taxon>
        <taxon>Alphaproteobacteria</taxon>
        <taxon>Hyphomicrobiales</taxon>
        <taxon>Rhizobiaceae</taxon>
        <taxon>Rhizobium/Agrobacterium group</taxon>
        <taxon>Rhizobium</taxon>
    </lineage>
</organism>
<dbReference type="InterPro" id="IPR051310">
    <property type="entry name" value="MCP_chemotaxis"/>
</dbReference>
<comment type="subcellular location">
    <subcellularLocation>
        <location evidence="1">Membrane</location>
    </subcellularLocation>
</comment>
<evidence type="ECO:0000256" key="1">
    <source>
        <dbReference type="ARBA" id="ARBA00004370"/>
    </source>
</evidence>
<dbReference type="Gene3D" id="1.10.287.950">
    <property type="entry name" value="Methyl-accepting chemotaxis protein"/>
    <property type="match status" value="1"/>
</dbReference>
<evidence type="ECO:0000313" key="10">
    <source>
        <dbReference type="Proteomes" id="UP000319824"/>
    </source>
</evidence>
<feature type="signal peptide" evidence="6">
    <location>
        <begin position="1"/>
        <end position="24"/>
    </location>
</feature>
<dbReference type="EMBL" id="VISO01000003">
    <property type="protein sequence ID" value="TVZ66184.1"/>
    <property type="molecule type" value="Genomic_DNA"/>
</dbReference>
<dbReference type="Gene3D" id="1.10.8.500">
    <property type="entry name" value="HAMP domain in histidine kinase"/>
    <property type="match status" value="1"/>
</dbReference>
<feature type="domain" description="HAMP" evidence="8">
    <location>
        <begin position="293"/>
        <end position="345"/>
    </location>
</feature>
<keyword evidence="2" id="KW-0145">Chemotaxis</keyword>
<comment type="similarity">
    <text evidence="3">Belongs to the methyl-accepting chemotaxis (MCP) protein family.</text>
</comment>
<dbReference type="PANTHER" id="PTHR43531:SF11">
    <property type="entry name" value="METHYL-ACCEPTING CHEMOTAXIS PROTEIN 3"/>
    <property type="match status" value="1"/>
</dbReference>
<dbReference type="Pfam" id="PF00672">
    <property type="entry name" value="HAMP"/>
    <property type="match status" value="1"/>
</dbReference>
<accession>A0A559SV07</accession>
<sequence length="608" mass="65399">MSFLKNSSIRLKILAITASISVLAAGSLAYTSLRFEQADGRYIRFVNSEDQANTHIVAAARHMQSVAYRAYQLTAYSPDAKDFEDVASSYEKNAQRMFDRLNAAIAAYPDGRTELEAFLAKATAIKVGLDKAIVAAKGNRDLNALAVLGAIDPKIDELATSLREWNEKMDKQVADGVRDLSEANHQTIFRSATLLALAIALTIAASMAVASFGILRPIARLRQQMMRLAEGDLSVTVEEATRGDEVGQMAKSVITFKENAKHRLRLEQDAQESERVTQEAQRHRTAEKARHDAEVDFAVNTLATALNALSAGDVTHRISTPFAGSFDRIRQDFNASVEKLEYTLSAVSANARSISASAAEIRSAADDLAQRTEQQAASVEETAAALEQITTTTRDATLRAQEAEDLVRKAHQAAQTSGSVVCDAVSAMQAIATSSSEINNIIGVIDDIAFQTNLLALNAGVEAARAGEAGKGFAVVAQEVRELAQRSAQAAREIKSLITTSGEQVKSGVDLVGQTGTALQEIVDHVEEINNRVRSINTASREQVVGLQEINGAITTIDQTTQRNAAMVEESTAASHGLATDIAELNQLLQQFVVSERPTKAAPYSRAA</sequence>
<comment type="caution">
    <text evidence="9">The sequence shown here is derived from an EMBL/GenBank/DDBJ whole genome shotgun (WGS) entry which is preliminary data.</text>
</comment>
<evidence type="ECO:0000256" key="5">
    <source>
        <dbReference type="SAM" id="Phobius"/>
    </source>
</evidence>
<dbReference type="GO" id="GO:0006935">
    <property type="term" value="P:chemotaxis"/>
    <property type="evidence" value="ECO:0007669"/>
    <property type="project" value="UniProtKB-KW"/>
</dbReference>
<dbReference type="PROSITE" id="PS50111">
    <property type="entry name" value="CHEMOTAXIS_TRANSDUC_2"/>
    <property type="match status" value="1"/>
</dbReference>
<dbReference type="CDD" id="cd06225">
    <property type="entry name" value="HAMP"/>
    <property type="match status" value="1"/>
</dbReference>
<gene>
    <name evidence="9" type="ORF">BCL32_6540</name>
</gene>
<feature type="domain" description="HAMP" evidence="8">
    <location>
        <begin position="212"/>
        <end position="265"/>
    </location>
</feature>
<dbReference type="PROSITE" id="PS50885">
    <property type="entry name" value="HAMP"/>
    <property type="match status" value="2"/>
</dbReference>
<evidence type="ECO:0000256" key="2">
    <source>
        <dbReference type="ARBA" id="ARBA00022500"/>
    </source>
</evidence>
<evidence type="ECO:0000256" key="3">
    <source>
        <dbReference type="ARBA" id="ARBA00029447"/>
    </source>
</evidence>
<dbReference type="CDD" id="cd11386">
    <property type="entry name" value="MCP_signal"/>
    <property type="match status" value="1"/>
</dbReference>
<evidence type="ECO:0000259" key="8">
    <source>
        <dbReference type="PROSITE" id="PS50885"/>
    </source>
</evidence>
<keyword evidence="4" id="KW-0807">Transducer</keyword>
<dbReference type="SMART" id="SM00304">
    <property type="entry name" value="HAMP"/>
    <property type="match status" value="2"/>
</dbReference>
<dbReference type="AlphaFoldDB" id="A0A559SV07"/>
<dbReference type="PRINTS" id="PR00260">
    <property type="entry name" value="CHEMTRNSDUCR"/>
</dbReference>
<keyword evidence="5" id="KW-0472">Membrane</keyword>
<dbReference type="InterPro" id="IPR004090">
    <property type="entry name" value="Chemotax_Me-accpt_rcpt"/>
</dbReference>
<reference evidence="9 10" key="1">
    <citation type="submission" date="2019-06" db="EMBL/GenBank/DDBJ databases">
        <title>Pac Bio to generate improved reference genome sequences for organisms with transposon mutant libraries (support for FEBA project).</title>
        <authorList>
            <person name="Blow M."/>
        </authorList>
    </citation>
    <scope>NUCLEOTIDE SEQUENCE [LARGE SCALE GENOMIC DNA]</scope>
    <source>
        <strain evidence="9 10">USDA 1844</strain>
    </source>
</reference>
<dbReference type="InterPro" id="IPR004089">
    <property type="entry name" value="MCPsignal_dom"/>
</dbReference>
<dbReference type="GO" id="GO:0005886">
    <property type="term" value="C:plasma membrane"/>
    <property type="evidence" value="ECO:0007669"/>
    <property type="project" value="TreeGrafter"/>
</dbReference>
<dbReference type="GO" id="GO:0007165">
    <property type="term" value="P:signal transduction"/>
    <property type="evidence" value="ECO:0007669"/>
    <property type="project" value="UniProtKB-KW"/>
</dbReference>
<dbReference type="SMART" id="SM00283">
    <property type="entry name" value="MA"/>
    <property type="match status" value="1"/>
</dbReference>
<keyword evidence="5" id="KW-0812">Transmembrane</keyword>
<feature type="domain" description="Methyl-accepting transducer" evidence="7">
    <location>
        <begin position="350"/>
        <end position="579"/>
    </location>
</feature>